<dbReference type="Pfam" id="PF00574">
    <property type="entry name" value="CLP_protease"/>
    <property type="match status" value="1"/>
</dbReference>
<keyword evidence="5" id="KW-0378">Hydrolase</keyword>
<dbReference type="OrthoDB" id="2017408at2759"/>
<dbReference type="GO" id="GO:0009840">
    <property type="term" value="C:chloroplastic endopeptidase Clp complex"/>
    <property type="evidence" value="ECO:0007669"/>
    <property type="project" value="UniProtKB-ARBA"/>
</dbReference>
<proteinExistence type="inferred from homology"/>
<dbReference type="PANTHER" id="PTHR10540:SF7">
    <property type="entry name" value="26S PROTEASOME NON-ATPASE REGULATORY SUBUNIT 7"/>
    <property type="match status" value="1"/>
</dbReference>
<dbReference type="GO" id="GO:0009534">
    <property type="term" value="C:chloroplast thylakoid"/>
    <property type="evidence" value="ECO:0007669"/>
    <property type="project" value="UniProtKB-ARBA"/>
</dbReference>
<dbReference type="SMART" id="SM00232">
    <property type="entry name" value="JAB_MPN"/>
    <property type="match status" value="1"/>
</dbReference>
<dbReference type="PANTHER" id="PTHR10540">
    <property type="entry name" value="EUKARYOTIC TRANSLATION INITIATION FACTOR 3 SUBUNIT F-RELATED"/>
    <property type="match status" value="1"/>
</dbReference>
<evidence type="ECO:0000256" key="8">
    <source>
        <dbReference type="ARBA" id="ARBA00034021"/>
    </source>
</evidence>
<dbReference type="Gene3D" id="3.40.140.10">
    <property type="entry name" value="Cytidine Deaminase, domain 2"/>
    <property type="match status" value="1"/>
</dbReference>
<feature type="active site" evidence="10">
    <location>
        <position position="523"/>
    </location>
</feature>
<dbReference type="GO" id="GO:0008237">
    <property type="term" value="F:metallopeptidase activity"/>
    <property type="evidence" value="ECO:0007669"/>
    <property type="project" value="InterPro"/>
</dbReference>
<dbReference type="EMBL" id="SZYD01000009">
    <property type="protein sequence ID" value="KAD5317299.1"/>
    <property type="molecule type" value="Genomic_DNA"/>
</dbReference>
<dbReference type="InterPro" id="IPR001907">
    <property type="entry name" value="ClpP"/>
</dbReference>
<evidence type="ECO:0000256" key="10">
    <source>
        <dbReference type="PROSITE-ProRule" id="PRU10086"/>
    </source>
</evidence>
<comment type="caution">
    <text evidence="12">The sequence shown here is derived from an EMBL/GenBank/DDBJ whole genome shotgun (WGS) entry which is preliminary data.</text>
</comment>
<evidence type="ECO:0000256" key="5">
    <source>
        <dbReference type="ARBA" id="ARBA00022801"/>
    </source>
</evidence>
<evidence type="ECO:0000256" key="6">
    <source>
        <dbReference type="ARBA" id="ARBA00022825"/>
    </source>
</evidence>
<dbReference type="GO" id="GO:0005838">
    <property type="term" value="C:proteasome regulatory particle"/>
    <property type="evidence" value="ECO:0007669"/>
    <property type="project" value="InterPro"/>
</dbReference>
<comment type="catalytic activity">
    <reaction evidence="8 10">
        <text>Hydrolysis of proteins to small peptides in the presence of ATP and magnesium. alpha-casein is the usual test substrate. In the absence of ATP, only oligopeptides shorter than five residues are hydrolyzed (such as succinyl-Leu-Tyr-|-NHMec, and Leu-Tyr-Leu-|-Tyr-Trp, in which cleavage of the -Tyr-|-Leu- and -Tyr-|-Trp bonds also occurs).</text>
        <dbReference type="EC" id="3.4.21.92"/>
    </reaction>
</comment>
<evidence type="ECO:0000256" key="3">
    <source>
        <dbReference type="ARBA" id="ARBA00013230"/>
    </source>
</evidence>
<accession>A0A5N6NSQ1</accession>
<dbReference type="EC" id="3.4.21.92" evidence="3 10"/>
<evidence type="ECO:0000313" key="13">
    <source>
        <dbReference type="Proteomes" id="UP000326396"/>
    </source>
</evidence>
<evidence type="ECO:0000313" key="12">
    <source>
        <dbReference type="EMBL" id="KAD5317299.1"/>
    </source>
</evidence>
<dbReference type="GO" id="GO:0043161">
    <property type="term" value="P:proteasome-mediated ubiquitin-dependent protein catabolic process"/>
    <property type="evidence" value="ECO:0007669"/>
    <property type="project" value="TreeGrafter"/>
</dbReference>
<feature type="domain" description="MPN" evidence="11">
    <location>
        <begin position="17"/>
        <end position="154"/>
    </location>
</feature>
<dbReference type="InterPro" id="IPR033135">
    <property type="entry name" value="ClpP_His_AS"/>
</dbReference>
<dbReference type="Gene3D" id="3.90.226.10">
    <property type="entry name" value="2-enoyl-CoA Hydratase, Chain A, domain 1"/>
    <property type="match status" value="1"/>
</dbReference>
<organism evidence="12 13">
    <name type="scientific">Mikania micrantha</name>
    <name type="common">bitter vine</name>
    <dbReference type="NCBI Taxonomy" id="192012"/>
    <lineage>
        <taxon>Eukaryota</taxon>
        <taxon>Viridiplantae</taxon>
        <taxon>Streptophyta</taxon>
        <taxon>Embryophyta</taxon>
        <taxon>Tracheophyta</taxon>
        <taxon>Spermatophyta</taxon>
        <taxon>Magnoliopsida</taxon>
        <taxon>eudicotyledons</taxon>
        <taxon>Gunneridae</taxon>
        <taxon>Pentapetalae</taxon>
        <taxon>asterids</taxon>
        <taxon>campanulids</taxon>
        <taxon>Asterales</taxon>
        <taxon>Asteraceae</taxon>
        <taxon>Asteroideae</taxon>
        <taxon>Heliantheae alliance</taxon>
        <taxon>Eupatorieae</taxon>
        <taxon>Mikania</taxon>
    </lineage>
</organism>
<keyword evidence="7" id="KW-0647">Proteasome</keyword>
<name>A0A5N6NSQ1_9ASTR</name>
<dbReference type="InterPro" id="IPR033858">
    <property type="entry name" value="MPN_RPN7_8"/>
</dbReference>
<keyword evidence="13" id="KW-1185">Reference proteome</keyword>
<dbReference type="GO" id="GO:0004176">
    <property type="term" value="F:ATP-dependent peptidase activity"/>
    <property type="evidence" value="ECO:0007669"/>
    <property type="project" value="InterPro"/>
</dbReference>
<dbReference type="PROSITE" id="PS00382">
    <property type="entry name" value="CLP_PROTEASE_HIS"/>
    <property type="match status" value="1"/>
</dbReference>
<dbReference type="InterPro" id="IPR029045">
    <property type="entry name" value="ClpP/crotonase-like_dom_sf"/>
</dbReference>
<dbReference type="FunFam" id="3.40.140.10:FF:000013">
    <property type="entry name" value="26S proteasome non-ATPase regulatory subunit 7"/>
    <property type="match status" value="1"/>
</dbReference>
<dbReference type="PRINTS" id="PR00127">
    <property type="entry name" value="CLPPROTEASEP"/>
</dbReference>
<dbReference type="NCBIfam" id="NF009205">
    <property type="entry name" value="PRK12553.1"/>
    <property type="match status" value="1"/>
</dbReference>
<protein>
    <recommendedName>
        <fullName evidence="3 10">Endopeptidase Clp</fullName>
        <ecNumber evidence="3 10">3.4.21.92</ecNumber>
    </recommendedName>
</protein>
<dbReference type="HAMAP" id="MF_00444">
    <property type="entry name" value="ClpP"/>
    <property type="match status" value="1"/>
</dbReference>
<dbReference type="CDD" id="cd08062">
    <property type="entry name" value="MPN_RPN7_8"/>
    <property type="match status" value="1"/>
</dbReference>
<evidence type="ECO:0000256" key="2">
    <source>
        <dbReference type="ARBA" id="ARBA00008568"/>
    </source>
</evidence>
<sequence>MDVIKSQQLSARSIEKVVVHPLVLLSIVDNYYRVARDSRKRVVGVLLGSSFKGTVDVTNSYAVPFEEDDKDPSIWFLDHNYHEAMFSMFKRINAKEHVVGWYSTGPKLRENDLDVHGLFNDYIPNPVLVIIDVQPKELGIPTKAYYAIEEVKENATQKSQKVFVHVPSEIAAHEVEEIGVEHLLRDVKDTTISTLATEVTGKLAALKGLDARLKEIRGYLDLVIDGKLPLNHEILYHLQDVFNLLPNLNVADLIKAFAVKTNDQMLVIYLSSLIRSVIALHNLINNKMLNKEHEKAEDAKPATVPPISGTHELGSNGGDFIGCGGDCGNRGNEGRSKEDPIIYSNTMELLSFSCYPSSNLRRFLPVKPLRSFSLRRIQPLEQSVKCSFQTLGYDFKPNFVFSASSPQTPATAMKGAESDAMGLLLRERIVFLGTQIDDFVADAIISQLLLLDAQDPTKDIRLFINSTGGSLSSSMAIYDVLKLVRADVSTIALGISASTASIILGGGTKGKRLAMPNTRIMIHQPLGGASGQAIDVEIQAREMMHNKENVTRIIAESTGRTYEQVQKDIDRDRYMSPIEAVEYGIIDGVIDQDTIIPLEPVPDRVKPTLSYDAISKDPEKFLNPEIPDDEIY</sequence>
<comment type="similarity">
    <text evidence="2">Belongs to the peptidase M67A family.</text>
</comment>
<dbReference type="InterPro" id="IPR000555">
    <property type="entry name" value="JAMM/MPN+_dom"/>
</dbReference>
<evidence type="ECO:0000256" key="7">
    <source>
        <dbReference type="ARBA" id="ARBA00022942"/>
    </source>
</evidence>
<comment type="subunit">
    <text evidence="9">Component of the 19S regulatory particle (RP/PA700) lid subcomplex of the 26S proteasome. The 26S proteasome is composed of a core protease (CP), known as the 20S proteasome, capped at one or both ends by the 19S regulatory particle (RP/PA700). The RP/PA700 complex is composed of at least 17 different subunits in two subcomplexes, the base and the lid, which form the portions proximal and distal to the 20S proteolytic core, respectively.</text>
</comment>
<dbReference type="InterPro" id="IPR024969">
    <property type="entry name" value="EIF3F/CSN6-like_C"/>
</dbReference>
<dbReference type="GO" id="GO:0048731">
    <property type="term" value="P:system development"/>
    <property type="evidence" value="ECO:0007669"/>
    <property type="project" value="UniProtKB-ARBA"/>
</dbReference>
<evidence type="ECO:0000259" key="11">
    <source>
        <dbReference type="PROSITE" id="PS50249"/>
    </source>
</evidence>
<dbReference type="InterPro" id="IPR023562">
    <property type="entry name" value="ClpP/TepA"/>
</dbReference>
<keyword evidence="6" id="KW-0720">Serine protease</keyword>
<dbReference type="AlphaFoldDB" id="A0A5N6NSQ1"/>
<gene>
    <name evidence="12" type="ORF">E3N88_17245</name>
</gene>
<comment type="similarity">
    <text evidence="1">Belongs to the peptidase S14 family.</text>
</comment>
<dbReference type="GO" id="GO:0004252">
    <property type="term" value="F:serine-type endopeptidase activity"/>
    <property type="evidence" value="ECO:0007669"/>
    <property type="project" value="UniProtKB-EC"/>
</dbReference>
<dbReference type="SUPFAM" id="SSF52096">
    <property type="entry name" value="ClpP/crotonase"/>
    <property type="match status" value="1"/>
</dbReference>
<dbReference type="CDD" id="cd07017">
    <property type="entry name" value="S14_ClpP_2"/>
    <property type="match status" value="1"/>
</dbReference>
<dbReference type="Pfam" id="PF13012">
    <property type="entry name" value="MitMem_reg"/>
    <property type="match status" value="1"/>
</dbReference>
<dbReference type="Proteomes" id="UP000326396">
    <property type="component" value="Linkage Group LG17"/>
</dbReference>
<dbReference type="FunFam" id="3.90.226.10:FF:000001">
    <property type="entry name" value="ATP-dependent Clp protease proteolytic subunit"/>
    <property type="match status" value="1"/>
</dbReference>
<dbReference type="Pfam" id="PF01398">
    <property type="entry name" value="JAB"/>
    <property type="match status" value="1"/>
</dbReference>
<reference evidence="12 13" key="1">
    <citation type="submission" date="2019-05" db="EMBL/GenBank/DDBJ databases">
        <title>Mikania micrantha, genome provides insights into the molecular mechanism of rapid growth.</title>
        <authorList>
            <person name="Liu B."/>
        </authorList>
    </citation>
    <scope>NUCLEOTIDE SEQUENCE [LARGE SCALE GENOMIC DNA]</scope>
    <source>
        <strain evidence="12">NLD-2019</strain>
        <tissue evidence="12">Leaf</tissue>
    </source>
</reference>
<dbReference type="PROSITE" id="PS50249">
    <property type="entry name" value="MPN"/>
    <property type="match status" value="1"/>
</dbReference>
<dbReference type="InterPro" id="IPR037518">
    <property type="entry name" value="MPN"/>
</dbReference>
<evidence type="ECO:0000256" key="1">
    <source>
        <dbReference type="ARBA" id="ARBA00007039"/>
    </source>
</evidence>
<evidence type="ECO:0000256" key="9">
    <source>
        <dbReference type="ARBA" id="ARBA00064920"/>
    </source>
</evidence>
<evidence type="ECO:0000256" key="4">
    <source>
        <dbReference type="ARBA" id="ARBA00022670"/>
    </source>
</evidence>
<keyword evidence="4" id="KW-0645">Protease</keyword>